<gene>
    <name evidence="1" type="ORF">ACFFVI_09610</name>
</gene>
<name>A0ABV5LT01_9ACTN</name>
<protein>
    <recommendedName>
        <fullName evidence="3">DUF222 domain-containing protein</fullName>
    </recommendedName>
</protein>
<accession>A0ABV5LT01</accession>
<dbReference type="EMBL" id="JBHMDM010000004">
    <property type="protein sequence ID" value="MFB9377226.1"/>
    <property type="molecule type" value="Genomic_DNA"/>
</dbReference>
<sequence>MPMPPAVGAWLVEQLALTSALGADLRRLARSTSATERATLEQVRRAVTADRAALRSLARHLGVGPDWTARSQALVGSWMSARTADLLPLLHTLPGLDRLPLTARVLDPRLRTALDLEAVAADLHRRAGVWRGLAALGADSPRPGLAPLLGPAGSLARRAEEQAHVVEGLVRRRLGELAEDSTDEDEPA</sequence>
<dbReference type="Proteomes" id="UP001589748">
    <property type="component" value="Unassembled WGS sequence"/>
</dbReference>
<proteinExistence type="predicted"/>
<organism evidence="1 2">
    <name type="scientific">Kineococcus gynurae</name>
    <dbReference type="NCBI Taxonomy" id="452979"/>
    <lineage>
        <taxon>Bacteria</taxon>
        <taxon>Bacillati</taxon>
        <taxon>Actinomycetota</taxon>
        <taxon>Actinomycetes</taxon>
        <taxon>Kineosporiales</taxon>
        <taxon>Kineosporiaceae</taxon>
        <taxon>Kineococcus</taxon>
    </lineage>
</organism>
<reference evidence="1 2" key="1">
    <citation type="submission" date="2024-09" db="EMBL/GenBank/DDBJ databases">
        <authorList>
            <person name="Sun Q."/>
            <person name="Mori K."/>
        </authorList>
    </citation>
    <scope>NUCLEOTIDE SEQUENCE [LARGE SCALE GENOMIC DNA]</scope>
    <source>
        <strain evidence="1 2">TISTR 1856</strain>
    </source>
</reference>
<comment type="caution">
    <text evidence="1">The sequence shown here is derived from an EMBL/GenBank/DDBJ whole genome shotgun (WGS) entry which is preliminary data.</text>
</comment>
<keyword evidence="2" id="KW-1185">Reference proteome</keyword>
<evidence type="ECO:0000313" key="2">
    <source>
        <dbReference type="Proteomes" id="UP001589748"/>
    </source>
</evidence>
<evidence type="ECO:0008006" key="3">
    <source>
        <dbReference type="Google" id="ProtNLM"/>
    </source>
</evidence>
<dbReference type="RefSeq" id="WP_380134859.1">
    <property type="nucleotide sequence ID" value="NZ_JBHLUI010000003.1"/>
</dbReference>
<evidence type="ECO:0000313" key="1">
    <source>
        <dbReference type="EMBL" id="MFB9377226.1"/>
    </source>
</evidence>